<protein>
    <submittedName>
        <fullName evidence="10">Two-component response regulator ARR2</fullName>
    </submittedName>
</protein>
<dbReference type="PANTHER" id="PTHR31442:SF40">
    <property type="entry name" value="HOMEODOMAIN-LIKE SUPERFAMILY PROTEIN"/>
    <property type="match status" value="1"/>
</dbReference>
<dbReference type="InterPro" id="IPR009057">
    <property type="entry name" value="Homeodomain-like_sf"/>
</dbReference>
<name>A0A2I0AQR4_9ASPA</name>
<dbReference type="PROSITE" id="PS50110">
    <property type="entry name" value="RESPONSE_REGULATORY"/>
    <property type="match status" value="1"/>
</dbReference>
<evidence type="ECO:0000313" key="11">
    <source>
        <dbReference type="Proteomes" id="UP000236161"/>
    </source>
</evidence>
<dbReference type="PROSITE" id="PS51294">
    <property type="entry name" value="HTH_MYB"/>
    <property type="match status" value="1"/>
</dbReference>
<dbReference type="Gene3D" id="3.40.50.2300">
    <property type="match status" value="1"/>
</dbReference>
<evidence type="ECO:0000256" key="4">
    <source>
        <dbReference type="ARBA" id="ARBA00023163"/>
    </source>
</evidence>
<dbReference type="EMBL" id="KZ451959">
    <property type="protein sequence ID" value="PKA57884.1"/>
    <property type="molecule type" value="Genomic_DNA"/>
</dbReference>
<organism evidence="10 11">
    <name type="scientific">Apostasia shenzhenica</name>
    <dbReference type="NCBI Taxonomy" id="1088818"/>
    <lineage>
        <taxon>Eukaryota</taxon>
        <taxon>Viridiplantae</taxon>
        <taxon>Streptophyta</taxon>
        <taxon>Embryophyta</taxon>
        <taxon>Tracheophyta</taxon>
        <taxon>Spermatophyta</taxon>
        <taxon>Magnoliopsida</taxon>
        <taxon>Liliopsida</taxon>
        <taxon>Asparagales</taxon>
        <taxon>Orchidaceae</taxon>
        <taxon>Apostasioideae</taxon>
        <taxon>Apostasia</taxon>
    </lineage>
</organism>
<feature type="compositionally biased region" description="Basic and acidic residues" evidence="7">
    <location>
        <begin position="55"/>
        <end position="70"/>
    </location>
</feature>
<keyword evidence="3" id="KW-0238">DNA-binding</keyword>
<keyword evidence="5" id="KW-0539">Nucleus</keyword>
<evidence type="ECO:0000256" key="7">
    <source>
        <dbReference type="SAM" id="MobiDB-lite"/>
    </source>
</evidence>
<comment type="caution">
    <text evidence="6">Lacks conserved residue(s) required for the propagation of feature annotation.</text>
</comment>
<dbReference type="InterPro" id="IPR006447">
    <property type="entry name" value="Myb_dom_plants"/>
</dbReference>
<dbReference type="Proteomes" id="UP000236161">
    <property type="component" value="Unassembled WGS sequence"/>
</dbReference>
<evidence type="ECO:0000259" key="9">
    <source>
        <dbReference type="PROSITE" id="PS51294"/>
    </source>
</evidence>
<evidence type="ECO:0000313" key="10">
    <source>
        <dbReference type="EMBL" id="PKA57884.1"/>
    </source>
</evidence>
<evidence type="ECO:0000256" key="1">
    <source>
        <dbReference type="ARBA" id="ARBA00004123"/>
    </source>
</evidence>
<comment type="subcellular location">
    <subcellularLocation>
        <location evidence="1">Nucleus</location>
    </subcellularLocation>
</comment>
<dbReference type="GO" id="GO:0003700">
    <property type="term" value="F:DNA-binding transcription factor activity"/>
    <property type="evidence" value="ECO:0007669"/>
    <property type="project" value="InterPro"/>
</dbReference>
<keyword evidence="4" id="KW-0804">Transcription</keyword>
<keyword evidence="2" id="KW-0805">Transcription regulation</keyword>
<feature type="domain" description="Response regulatory" evidence="8">
    <location>
        <begin position="1"/>
        <end position="39"/>
    </location>
</feature>
<dbReference type="STRING" id="1088818.A0A2I0AQR4"/>
<sequence>MSSDFRTDIVMEGIKHGACDYLIKPVREEELQNVWQHIIRRKFCDGIRMETLNGPERDDRSKQTSEHGKDALPMGTGSTADSKNKKKRSFKQFNAREKKEGGFAPKKPRVVWATDLHQNFVAAVNHLGIDKAVPKKVLDLMNVPGLTRENVASHLQKFRQFLKKLIGVDMNRNGHPEANDDARLCFQGFIITEEIAQEALAAIQNGFINERPTSLEKLTSTKSVIQPESLEGSGSSVGVKGFPGFSGSEPLPKPIVSDNVPFCLVDNAKALVTASERNPIRSHPVTDFHWNNTYYLNQKPISVSLQPSICLQTEDNQLQLNFGTMSTLDRQTSSCPVSVDFHGGNQFSSSNNTEVIPSQQLTSQQSRPHTANFTAVDTPPPSSTCPQQMNESFDINASQHVTMNEGLLPPSTANLQYLMMQELDEQSGNVNINHFPDSISSLQSSTGNLNECHLIHGYEGKEEMQSNLMEELNISFVGESLTIANQFTGKSSQNQPCFWSPGIVDEREVEHDNFYLNLICSPKAEDSVLELLIIPQ</sequence>
<dbReference type="NCBIfam" id="TIGR01557">
    <property type="entry name" value="myb_SHAQKYF"/>
    <property type="match status" value="1"/>
</dbReference>
<dbReference type="GO" id="GO:0003677">
    <property type="term" value="F:DNA binding"/>
    <property type="evidence" value="ECO:0007669"/>
    <property type="project" value="UniProtKB-KW"/>
</dbReference>
<evidence type="ECO:0000259" key="8">
    <source>
        <dbReference type="PROSITE" id="PS50110"/>
    </source>
</evidence>
<dbReference type="OrthoDB" id="60033at2759"/>
<feature type="region of interest" description="Disordered" evidence="7">
    <location>
        <begin position="51"/>
        <end position="102"/>
    </location>
</feature>
<dbReference type="SUPFAM" id="SSF52172">
    <property type="entry name" value="CheY-like"/>
    <property type="match status" value="1"/>
</dbReference>
<evidence type="ECO:0000256" key="2">
    <source>
        <dbReference type="ARBA" id="ARBA00023015"/>
    </source>
</evidence>
<proteinExistence type="predicted"/>
<dbReference type="AlphaFoldDB" id="A0A2I0AQR4"/>
<evidence type="ECO:0000256" key="5">
    <source>
        <dbReference type="ARBA" id="ARBA00023242"/>
    </source>
</evidence>
<keyword evidence="11" id="KW-1185">Reference proteome</keyword>
<dbReference type="InterPro" id="IPR001789">
    <property type="entry name" value="Sig_transdc_resp-reg_receiver"/>
</dbReference>
<evidence type="ECO:0000256" key="3">
    <source>
        <dbReference type="ARBA" id="ARBA00023125"/>
    </source>
</evidence>
<accession>A0A2I0AQR4</accession>
<dbReference type="Gene3D" id="1.10.10.60">
    <property type="entry name" value="Homeodomain-like"/>
    <property type="match status" value="1"/>
</dbReference>
<gene>
    <name evidence="10" type="primary">ARR2</name>
    <name evidence="10" type="ORF">AXF42_Ash012423</name>
</gene>
<dbReference type="InterPro" id="IPR044841">
    <property type="entry name" value="LUX/BOA-like"/>
</dbReference>
<dbReference type="GO" id="GO:0000160">
    <property type="term" value="P:phosphorelay signal transduction system"/>
    <property type="evidence" value="ECO:0007669"/>
    <property type="project" value="InterPro"/>
</dbReference>
<reference evidence="10 11" key="1">
    <citation type="journal article" date="2017" name="Nature">
        <title>The Apostasia genome and the evolution of orchids.</title>
        <authorList>
            <person name="Zhang G.Q."/>
            <person name="Liu K.W."/>
            <person name="Li Z."/>
            <person name="Lohaus R."/>
            <person name="Hsiao Y.Y."/>
            <person name="Niu S.C."/>
            <person name="Wang J.Y."/>
            <person name="Lin Y.C."/>
            <person name="Xu Q."/>
            <person name="Chen L.J."/>
            <person name="Yoshida K."/>
            <person name="Fujiwara S."/>
            <person name="Wang Z.W."/>
            <person name="Zhang Y.Q."/>
            <person name="Mitsuda N."/>
            <person name="Wang M."/>
            <person name="Liu G.H."/>
            <person name="Pecoraro L."/>
            <person name="Huang H.X."/>
            <person name="Xiao X.J."/>
            <person name="Lin M."/>
            <person name="Wu X.Y."/>
            <person name="Wu W.L."/>
            <person name="Chen Y.Y."/>
            <person name="Chang S.B."/>
            <person name="Sakamoto S."/>
            <person name="Ohme-Takagi M."/>
            <person name="Yagi M."/>
            <person name="Zeng S.J."/>
            <person name="Shen C.Y."/>
            <person name="Yeh C.M."/>
            <person name="Luo Y.B."/>
            <person name="Tsai W.C."/>
            <person name="Van de Peer Y."/>
            <person name="Liu Z.J."/>
        </authorList>
    </citation>
    <scope>NUCLEOTIDE SEQUENCE [LARGE SCALE GENOMIC DNA]</scope>
    <source>
        <strain evidence="11">cv. Shenzhen</strain>
        <tissue evidence="10">Stem</tissue>
    </source>
</reference>
<evidence type="ECO:0000256" key="6">
    <source>
        <dbReference type="PROSITE-ProRule" id="PRU00169"/>
    </source>
</evidence>
<dbReference type="InterPro" id="IPR017930">
    <property type="entry name" value="Myb_dom"/>
</dbReference>
<dbReference type="GO" id="GO:0005634">
    <property type="term" value="C:nucleus"/>
    <property type="evidence" value="ECO:0007669"/>
    <property type="project" value="UniProtKB-SubCell"/>
</dbReference>
<dbReference type="InterPro" id="IPR011006">
    <property type="entry name" value="CheY-like_superfamily"/>
</dbReference>
<feature type="domain" description="HTH myb-type" evidence="9">
    <location>
        <begin position="104"/>
        <end position="163"/>
    </location>
</feature>
<dbReference type="SUPFAM" id="SSF46689">
    <property type="entry name" value="Homeodomain-like"/>
    <property type="match status" value="1"/>
</dbReference>
<dbReference type="FunFam" id="1.10.10.60:FF:000007">
    <property type="entry name" value="Two-component response regulator"/>
    <property type="match status" value="1"/>
</dbReference>
<dbReference type="PANTHER" id="PTHR31442">
    <property type="entry name" value="HOMEODOMAIN-LIKE SUPERFAMILY PROTEIN-RELATED"/>
    <property type="match status" value="1"/>
</dbReference>